<feature type="non-terminal residue" evidence="4">
    <location>
        <position position="257"/>
    </location>
</feature>
<reference evidence="4" key="1">
    <citation type="submission" date="2020-06" db="EMBL/GenBank/DDBJ databases">
        <authorList>
            <person name="Li T."/>
            <person name="Hu X."/>
            <person name="Zhang T."/>
            <person name="Song X."/>
            <person name="Zhang H."/>
            <person name="Dai N."/>
            <person name="Sheng W."/>
            <person name="Hou X."/>
            <person name="Wei L."/>
        </authorList>
    </citation>
    <scope>NUCLEOTIDE SEQUENCE</scope>
    <source>
        <strain evidence="4">G02</strain>
        <tissue evidence="4">Leaf</tissue>
    </source>
</reference>
<keyword evidence="1" id="KW-0547">Nucleotide-binding</keyword>
<evidence type="ECO:0000313" key="4">
    <source>
        <dbReference type="EMBL" id="KAL0294152.1"/>
    </source>
</evidence>
<dbReference type="PANTHER" id="PTHR45644:SF73">
    <property type="entry name" value="AAA-TYPE ATPASE FAMILY PROTEIN"/>
    <property type="match status" value="1"/>
</dbReference>
<feature type="region of interest" description="Disordered" evidence="3">
    <location>
        <begin position="33"/>
        <end position="52"/>
    </location>
</feature>
<reference evidence="4" key="2">
    <citation type="journal article" date="2024" name="Plant">
        <title>Genomic evolution and insights into agronomic trait innovations of Sesamum species.</title>
        <authorList>
            <person name="Miao H."/>
            <person name="Wang L."/>
            <person name="Qu L."/>
            <person name="Liu H."/>
            <person name="Sun Y."/>
            <person name="Le M."/>
            <person name="Wang Q."/>
            <person name="Wei S."/>
            <person name="Zheng Y."/>
            <person name="Lin W."/>
            <person name="Duan Y."/>
            <person name="Cao H."/>
            <person name="Xiong S."/>
            <person name="Wang X."/>
            <person name="Wei L."/>
            <person name="Li C."/>
            <person name="Ma Q."/>
            <person name="Ju M."/>
            <person name="Zhao R."/>
            <person name="Li G."/>
            <person name="Mu C."/>
            <person name="Tian Q."/>
            <person name="Mei H."/>
            <person name="Zhang T."/>
            <person name="Gao T."/>
            <person name="Zhang H."/>
        </authorList>
    </citation>
    <scope>NUCLEOTIDE SEQUENCE</scope>
    <source>
        <strain evidence="4">G02</strain>
    </source>
</reference>
<accession>A0AAW2JIB1</accession>
<proteinExistence type="predicted"/>
<feature type="compositionally biased region" description="Polar residues" evidence="3">
    <location>
        <begin position="33"/>
        <end position="42"/>
    </location>
</feature>
<dbReference type="GO" id="GO:0005741">
    <property type="term" value="C:mitochondrial outer membrane"/>
    <property type="evidence" value="ECO:0007669"/>
    <property type="project" value="TreeGrafter"/>
</dbReference>
<dbReference type="GO" id="GO:0005524">
    <property type="term" value="F:ATP binding"/>
    <property type="evidence" value="ECO:0007669"/>
    <property type="project" value="UniProtKB-KW"/>
</dbReference>
<evidence type="ECO:0000256" key="3">
    <source>
        <dbReference type="SAM" id="MobiDB-lite"/>
    </source>
</evidence>
<sequence>RILNFMKLVGQYLQLVRGPTWLSPSSVEADITGGSNMSSRVQPKQEHPPLHPKTILSKKVSNESTLVHFSEISSNPNYIVAYVMDECVLDLFAVIIARSGFDVSALCSLTMLFSLLNVWGPTYGYRGKVVLAFEENGSSKIGVRFDRAIPEADLLRLDSSSADDIEKLAINELFEVASEESKSAPLILFLKDIEKCLVGNPEAYAAFKIKLDTLPENVVVIASHTQTDSRKEKSHPGGLLFTKFGSNQTALLDLAFP</sequence>
<dbReference type="InterPro" id="IPR051701">
    <property type="entry name" value="Mito_OM_Translocase_MSP1"/>
</dbReference>
<protein>
    <submittedName>
        <fullName evidence="4">Uncharacterized protein</fullName>
    </submittedName>
</protein>
<organism evidence="4">
    <name type="scientific">Sesamum radiatum</name>
    <name type="common">Black benniseed</name>
    <dbReference type="NCBI Taxonomy" id="300843"/>
    <lineage>
        <taxon>Eukaryota</taxon>
        <taxon>Viridiplantae</taxon>
        <taxon>Streptophyta</taxon>
        <taxon>Embryophyta</taxon>
        <taxon>Tracheophyta</taxon>
        <taxon>Spermatophyta</taxon>
        <taxon>Magnoliopsida</taxon>
        <taxon>eudicotyledons</taxon>
        <taxon>Gunneridae</taxon>
        <taxon>Pentapetalae</taxon>
        <taxon>asterids</taxon>
        <taxon>lamiids</taxon>
        <taxon>Lamiales</taxon>
        <taxon>Pedaliaceae</taxon>
        <taxon>Sesamum</taxon>
    </lineage>
</organism>
<comment type="caution">
    <text evidence="4">The sequence shown here is derived from an EMBL/GenBank/DDBJ whole genome shotgun (WGS) entry which is preliminary data.</text>
</comment>
<name>A0AAW2JIB1_SESRA</name>
<gene>
    <name evidence="4" type="ORF">Sradi_6901300</name>
</gene>
<evidence type="ECO:0000256" key="2">
    <source>
        <dbReference type="ARBA" id="ARBA00022840"/>
    </source>
</evidence>
<feature type="non-terminal residue" evidence="4">
    <location>
        <position position="1"/>
    </location>
</feature>
<dbReference type="AlphaFoldDB" id="A0AAW2JIB1"/>
<dbReference type="EMBL" id="JACGWJ010000216">
    <property type="protein sequence ID" value="KAL0294152.1"/>
    <property type="molecule type" value="Genomic_DNA"/>
</dbReference>
<keyword evidence="2" id="KW-0067">ATP-binding</keyword>
<dbReference type="PANTHER" id="PTHR45644">
    <property type="entry name" value="AAA ATPASE, PUTATIVE (AFU_ORTHOLOGUE AFUA_2G12920)-RELATED-RELATED"/>
    <property type="match status" value="1"/>
</dbReference>
<evidence type="ECO:0000256" key="1">
    <source>
        <dbReference type="ARBA" id="ARBA00022741"/>
    </source>
</evidence>